<keyword evidence="6 10" id="KW-0067">ATP-binding</keyword>
<dbReference type="RefSeq" id="WP_388003033.1">
    <property type="nucleotide sequence ID" value="NZ_JBHUEE010000002.1"/>
</dbReference>
<dbReference type="Gene3D" id="3.40.50.300">
    <property type="entry name" value="P-loop containing nucleotide triphosphate hydrolases"/>
    <property type="match status" value="2"/>
</dbReference>
<evidence type="ECO:0000256" key="5">
    <source>
        <dbReference type="ARBA" id="ARBA00022741"/>
    </source>
</evidence>
<keyword evidence="8" id="KW-0472">Membrane</keyword>
<keyword evidence="1" id="KW-0813">Transport</keyword>
<dbReference type="PANTHER" id="PTHR43790:SF1">
    <property type="entry name" value="XYLOSE IMPORT ATP-BINDING PROTEIN XYLG"/>
    <property type="match status" value="1"/>
</dbReference>
<evidence type="ECO:0000259" key="9">
    <source>
        <dbReference type="PROSITE" id="PS50893"/>
    </source>
</evidence>
<dbReference type="Proteomes" id="UP001597277">
    <property type="component" value="Unassembled WGS sequence"/>
</dbReference>
<dbReference type="InterPro" id="IPR003593">
    <property type="entry name" value="AAA+_ATPase"/>
</dbReference>
<evidence type="ECO:0000256" key="1">
    <source>
        <dbReference type="ARBA" id="ARBA00022448"/>
    </source>
</evidence>
<dbReference type="SUPFAM" id="SSF52540">
    <property type="entry name" value="P-loop containing nucleoside triphosphate hydrolases"/>
    <property type="match status" value="2"/>
</dbReference>
<dbReference type="InterPro" id="IPR003439">
    <property type="entry name" value="ABC_transporter-like_ATP-bd"/>
</dbReference>
<dbReference type="GO" id="GO:0005524">
    <property type="term" value="F:ATP binding"/>
    <property type="evidence" value="ECO:0007669"/>
    <property type="project" value="UniProtKB-KW"/>
</dbReference>
<dbReference type="CDD" id="cd03215">
    <property type="entry name" value="ABC_Carb_Monos_II"/>
    <property type="match status" value="1"/>
</dbReference>
<comment type="caution">
    <text evidence="10">The sequence shown here is derived from an EMBL/GenBank/DDBJ whole genome shotgun (WGS) entry which is preliminary data.</text>
</comment>
<dbReference type="InterPro" id="IPR027417">
    <property type="entry name" value="P-loop_NTPase"/>
</dbReference>
<keyword evidence="5" id="KW-0547">Nucleotide-binding</keyword>
<sequence length="522" mass="56287">MQDDEAEPTTGEAIALDAADLEKTFGGVRALRGVSVQVRAGEVACLIGENGSGKSTFVKIVSGVHRPDSGTVSVHGQPLAGGDPREAIAAGVQVIYQDLALFDDLSVAENIAMNRLIHDGTRVVRRSRMREIARETLARVGVELDLDVPISSVSFANRQIVAICRALSMNARVLFMDEPTTALTTKEVRRLLRIVAELKELGLAIVFISHKLDEVMEVADSVTVFRDGSKVGDFAADQMDTGQLTYHMTGHEVVHEPYVRSQDDDTPILELDELTRAGHYENISLSVRPGDIVGVTGLLGSGRTEVALSLFGLNPADSGTVRIDGKQVEITSPIMAMKLGIALLPESRQEQGLFMGYSAERNISAAQLDRVTTAPGILSTRRERELAREVISFMGVNNREPRTVVGNLSGGNQQKIVIGRGVSMSPKIYILDSPTVGVDIGAKAEIYARIQAMARDGMGVILISDEPEEIAANCNRVVVMHDGRIVERLDSDDVAAEDFADRLGSLITDPGQTSEGHTEARL</sequence>
<evidence type="ECO:0000256" key="2">
    <source>
        <dbReference type="ARBA" id="ARBA00022475"/>
    </source>
</evidence>
<evidence type="ECO:0000256" key="6">
    <source>
        <dbReference type="ARBA" id="ARBA00022840"/>
    </source>
</evidence>
<evidence type="ECO:0000256" key="4">
    <source>
        <dbReference type="ARBA" id="ARBA00022737"/>
    </source>
</evidence>
<organism evidence="10 11">
    <name type="scientific">Georgenia deserti</name>
    <dbReference type="NCBI Taxonomy" id="2093781"/>
    <lineage>
        <taxon>Bacteria</taxon>
        <taxon>Bacillati</taxon>
        <taxon>Actinomycetota</taxon>
        <taxon>Actinomycetes</taxon>
        <taxon>Micrococcales</taxon>
        <taxon>Bogoriellaceae</taxon>
        <taxon>Georgenia</taxon>
    </lineage>
</organism>
<evidence type="ECO:0000256" key="8">
    <source>
        <dbReference type="ARBA" id="ARBA00023136"/>
    </source>
</evidence>
<proteinExistence type="predicted"/>
<evidence type="ECO:0000256" key="7">
    <source>
        <dbReference type="ARBA" id="ARBA00022967"/>
    </source>
</evidence>
<dbReference type="InterPro" id="IPR050107">
    <property type="entry name" value="ABC_carbohydrate_import_ATPase"/>
</dbReference>
<name>A0ABW4L4A4_9MICO</name>
<dbReference type="PROSITE" id="PS50893">
    <property type="entry name" value="ABC_TRANSPORTER_2"/>
    <property type="match status" value="2"/>
</dbReference>
<evidence type="ECO:0000256" key="3">
    <source>
        <dbReference type="ARBA" id="ARBA00022597"/>
    </source>
</evidence>
<reference evidence="11" key="1">
    <citation type="journal article" date="2019" name="Int. J. Syst. Evol. Microbiol.">
        <title>The Global Catalogue of Microorganisms (GCM) 10K type strain sequencing project: providing services to taxonomists for standard genome sequencing and annotation.</title>
        <authorList>
            <consortium name="The Broad Institute Genomics Platform"/>
            <consortium name="The Broad Institute Genome Sequencing Center for Infectious Disease"/>
            <person name="Wu L."/>
            <person name="Ma J."/>
        </authorList>
    </citation>
    <scope>NUCLEOTIDE SEQUENCE [LARGE SCALE GENOMIC DNA]</scope>
    <source>
        <strain evidence="11">JCM 17130</strain>
    </source>
</reference>
<dbReference type="CDD" id="cd03216">
    <property type="entry name" value="ABC_Carb_Monos_I"/>
    <property type="match status" value="1"/>
</dbReference>
<keyword evidence="3" id="KW-0762">Sugar transport</keyword>
<dbReference type="PANTHER" id="PTHR43790">
    <property type="entry name" value="CARBOHYDRATE TRANSPORT ATP-BINDING PROTEIN MG119-RELATED"/>
    <property type="match status" value="1"/>
</dbReference>
<dbReference type="SMART" id="SM00382">
    <property type="entry name" value="AAA"/>
    <property type="match status" value="2"/>
</dbReference>
<evidence type="ECO:0000313" key="11">
    <source>
        <dbReference type="Proteomes" id="UP001597277"/>
    </source>
</evidence>
<feature type="domain" description="ABC transporter" evidence="9">
    <location>
        <begin position="259"/>
        <end position="507"/>
    </location>
</feature>
<keyword evidence="7" id="KW-1278">Translocase</keyword>
<gene>
    <name evidence="10" type="ORF">ACFSE6_05210</name>
</gene>
<keyword evidence="11" id="KW-1185">Reference proteome</keyword>
<evidence type="ECO:0000313" key="10">
    <source>
        <dbReference type="EMBL" id="MFD1717222.1"/>
    </source>
</evidence>
<feature type="domain" description="ABC transporter" evidence="9">
    <location>
        <begin position="16"/>
        <end position="252"/>
    </location>
</feature>
<keyword evidence="2" id="KW-1003">Cell membrane</keyword>
<protein>
    <submittedName>
        <fullName evidence="10">Sugar ABC transporter ATP-binding protein</fullName>
    </submittedName>
</protein>
<dbReference type="EMBL" id="JBHUEE010000002">
    <property type="protein sequence ID" value="MFD1717222.1"/>
    <property type="molecule type" value="Genomic_DNA"/>
</dbReference>
<dbReference type="InterPro" id="IPR017871">
    <property type="entry name" value="ABC_transporter-like_CS"/>
</dbReference>
<dbReference type="Pfam" id="PF00005">
    <property type="entry name" value="ABC_tran"/>
    <property type="match status" value="2"/>
</dbReference>
<dbReference type="PROSITE" id="PS00211">
    <property type="entry name" value="ABC_TRANSPORTER_1"/>
    <property type="match status" value="1"/>
</dbReference>
<keyword evidence="4" id="KW-0677">Repeat</keyword>
<accession>A0ABW4L4A4</accession>